<evidence type="ECO:0000313" key="1">
    <source>
        <dbReference type="EMBL" id="KYN44325.1"/>
    </source>
</evidence>
<dbReference type="Proteomes" id="UP000078541">
    <property type="component" value="Unassembled WGS sequence"/>
</dbReference>
<proteinExistence type="predicted"/>
<gene>
    <name evidence="1" type="ORF">ALC56_01239</name>
</gene>
<keyword evidence="2" id="KW-1185">Reference proteome</keyword>
<reference evidence="1 2" key="1">
    <citation type="submission" date="2016-03" db="EMBL/GenBank/DDBJ databases">
        <title>Trachymyrmex septentrionalis WGS genome.</title>
        <authorList>
            <person name="Nygaard S."/>
            <person name="Hu H."/>
            <person name="Boomsma J."/>
            <person name="Zhang G."/>
        </authorList>
    </citation>
    <scope>NUCLEOTIDE SEQUENCE [LARGE SCALE GENOMIC DNA]</scope>
    <source>
        <strain evidence="1">Tsep2-gDNA-1</strain>
        <tissue evidence="1">Whole body</tissue>
    </source>
</reference>
<name>A0A151K102_9HYME</name>
<dbReference type="AlphaFoldDB" id="A0A151K102"/>
<accession>A0A151K102</accession>
<evidence type="ECO:0000313" key="2">
    <source>
        <dbReference type="Proteomes" id="UP000078541"/>
    </source>
</evidence>
<sequence>DRLLLKHGLKELKEFVANHPNLLIIRADKGNITVILTIIKYNDKMHKILSDINTYRTLKKDPTNKLTMEIRTLLTRWKIKDFIDQILYKKLYISDQDLMGSQKCIRRVTL</sequence>
<organism evidence="1 2">
    <name type="scientific">Trachymyrmex septentrionalis</name>
    <dbReference type="NCBI Taxonomy" id="34720"/>
    <lineage>
        <taxon>Eukaryota</taxon>
        <taxon>Metazoa</taxon>
        <taxon>Ecdysozoa</taxon>
        <taxon>Arthropoda</taxon>
        <taxon>Hexapoda</taxon>
        <taxon>Insecta</taxon>
        <taxon>Pterygota</taxon>
        <taxon>Neoptera</taxon>
        <taxon>Endopterygota</taxon>
        <taxon>Hymenoptera</taxon>
        <taxon>Apocrita</taxon>
        <taxon>Aculeata</taxon>
        <taxon>Formicoidea</taxon>
        <taxon>Formicidae</taxon>
        <taxon>Myrmicinae</taxon>
        <taxon>Trachymyrmex</taxon>
    </lineage>
</organism>
<dbReference type="EMBL" id="KQ981236">
    <property type="protein sequence ID" value="KYN44325.1"/>
    <property type="molecule type" value="Genomic_DNA"/>
</dbReference>
<protein>
    <submittedName>
        <fullName evidence="1">Uncharacterized protein</fullName>
    </submittedName>
</protein>
<feature type="non-terminal residue" evidence="1">
    <location>
        <position position="1"/>
    </location>
</feature>